<dbReference type="Pfam" id="PF09823">
    <property type="entry name" value="DUF2357"/>
    <property type="match status" value="1"/>
</dbReference>
<dbReference type="InterPro" id="IPR007505">
    <property type="entry name" value="PDDEXK_7"/>
</dbReference>
<accession>A0A3R8SAG5</accession>
<name>A0A3R8SAG5_9ACTN</name>
<evidence type="ECO:0000313" key="2">
    <source>
        <dbReference type="EMBL" id="RRQ83985.1"/>
    </source>
</evidence>
<organism evidence="2 3">
    <name type="scientific">Streptomyces griseofuscus</name>
    <dbReference type="NCBI Taxonomy" id="146922"/>
    <lineage>
        <taxon>Bacteria</taxon>
        <taxon>Bacillati</taxon>
        <taxon>Actinomycetota</taxon>
        <taxon>Actinomycetes</taxon>
        <taxon>Kitasatosporales</taxon>
        <taxon>Streptomycetaceae</taxon>
        <taxon>Streptomyces</taxon>
    </lineage>
</organism>
<evidence type="ECO:0000259" key="1">
    <source>
        <dbReference type="Pfam" id="PF09823"/>
    </source>
</evidence>
<evidence type="ECO:0000313" key="3">
    <source>
        <dbReference type="Proteomes" id="UP000276379"/>
    </source>
</evidence>
<protein>
    <recommendedName>
        <fullName evidence="1">DUF2357 domain-containing protein</fullName>
    </recommendedName>
</protein>
<dbReference type="InterPro" id="IPR018633">
    <property type="entry name" value="DUF2357"/>
</dbReference>
<feature type="domain" description="DUF2357" evidence="1">
    <location>
        <begin position="110"/>
        <end position="363"/>
    </location>
</feature>
<gene>
    <name evidence="2" type="ORF">CQW44_22450</name>
</gene>
<dbReference type="Proteomes" id="UP000276379">
    <property type="component" value="Unassembled WGS sequence"/>
</dbReference>
<comment type="caution">
    <text evidence="2">The sequence shown here is derived from an EMBL/GenBank/DDBJ whole genome shotgun (WGS) entry which is preliminary data.</text>
</comment>
<reference evidence="2 3" key="1">
    <citation type="submission" date="2017-10" db="EMBL/GenBank/DDBJ databases">
        <title>Draft genome of actinobacteria isolated from guarana (Paullinia cupana (Mart.) Ducke.</title>
        <authorList>
            <person name="Siqueira K.A."/>
            <person name="Liotti R.G."/>
            <person name="Mendes T.A."/>
            <person name="Soares M.A."/>
        </authorList>
    </citation>
    <scope>NUCLEOTIDE SEQUENCE [LARGE SCALE GENOMIC DNA]</scope>
    <source>
        <strain evidence="2 3">199</strain>
    </source>
</reference>
<sequence length="606" mass="67224">MHKSPILRVKSPFVTVEIHGPLQARWAARPTVDDVQPFLNVDATTGAETLDVQVFPVTAESKQSARFFEDTTYRLYVKSHVTGKVPVLLHRDPLLFRAVDSYPGDFMCAGPINFGRQVGRCTFDVHVGHDNLRLTFEVFPAKIDYATDYRALLADITTTSRALALEYLRATYQTSDATEVQDETALDWLTLLRNEVASLERSMRYVNEHPHRILRRKVDYVRTERIRRADSTVRNAILRARGHGAWLQIPGMSSVRSHVPSFQASETLDTAEHRWLRLQLSLIRDQLSDIATSVTTELESRTSAGNGAPERLVAEEREISSFTQIITELLGLPLFNGVTEPPPPGFSSLTLLTGNGYGEAYRVISVLKLGLSLNGTGFDSSVMDVHGLYETWCYIEVLRIVLQQTAGSADLSSLLSVEENGIRVRLTKGRRTAVSFQGQDIDLDVSYNESYRGLTGEQKPDIVLRFRHPGWPDLIVLLDAKYRVDFSSSYHKQFGCAGPPVDGINALHRYRDATVVGKGNDQVRPVVKGAALFPLSSAASSAYPQSKLHKALDTLGIGALPFLPGNTAHLENWIQHLLSLAPEDLAEPGLPFAGLVKKNKSHGESE</sequence>
<dbReference type="EMBL" id="PDES01000010">
    <property type="protein sequence ID" value="RRQ83985.1"/>
    <property type="molecule type" value="Genomic_DNA"/>
</dbReference>
<proteinExistence type="predicted"/>
<keyword evidence="3" id="KW-1185">Reference proteome</keyword>
<dbReference type="Pfam" id="PF04411">
    <property type="entry name" value="PDDEXK_7"/>
    <property type="match status" value="1"/>
</dbReference>
<dbReference type="AlphaFoldDB" id="A0A3R8SAG5"/>